<proteinExistence type="predicted"/>
<dbReference type="PANTHER" id="PTHR42681:SF6">
    <property type="entry name" value="BLL0263 PROTEIN"/>
    <property type="match status" value="1"/>
</dbReference>
<evidence type="ECO:0000313" key="3">
    <source>
        <dbReference type="Proteomes" id="UP000033200"/>
    </source>
</evidence>
<evidence type="ECO:0000259" key="1">
    <source>
        <dbReference type="SMART" id="SM00827"/>
    </source>
</evidence>
<reference evidence="2 3" key="1">
    <citation type="submission" date="2014-09" db="EMBL/GenBank/DDBJ databases">
        <title>Using Illumina technology Improving SMRT sequencing Genome Assembly by RASTools.</title>
        <authorList>
            <person name="Zhou Y."/>
            <person name="Ma T."/>
            <person name="Liu T."/>
        </authorList>
    </citation>
    <scope>NUCLEOTIDE SEQUENCE [LARGE SCALE GENOMIC DNA]</scope>
    <source>
        <strain evidence="2 3">ATCC 55669</strain>
    </source>
</reference>
<evidence type="ECO:0000313" key="2">
    <source>
        <dbReference type="EMBL" id="AIT05805.1"/>
    </source>
</evidence>
<name>A0A097EE31_9SPHN</name>
<dbReference type="RefSeq" id="WP_038660113.1">
    <property type="nucleotide sequence ID" value="NZ_CP009571.1"/>
</dbReference>
<dbReference type="Proteomes" id="UP000033200">
    <property type="component" value="Chromosome"/>
</dbReference>
<dbReference type="HOGENOM" id="CLU_030558_4_0_5"/>
<gene>
    <name evidence="2" type="ORF">MC45_04620</name>
</gene>
<dbReference type="SMART" id="SM00827">
    <property type="entry name" value="PKS_AT"/>
    <property type="match status" value="1"/>
</dbReference>
<dbReference type="AlphaFoldDB" id="A0A097EE31"/>
<dbReference type="EMBL" id="CP009571">
    <property type="protein sequence ID" value="AIT05805.1"/>
    <property type="molecule type" value="Genomic_DNA"/>
</dbReference>
<dbReference type="InterPro" id="IPR001227">
    <property type="entry name" value="Ac_transferase_dom_sf"/>
</dbReference>
<dbReference type="InterPro" id="IPR050858">
    <property type="entry name" value="Mal-CoA-ACP_Trans/PKS_FabD"/>
</dbReference>
<dbReference type="eggNOG" id="COG0331">
    <property type="taxonomic scope" value="Bacteria"/>
</dbReference>
<dbReference type="Pfam" id="PF00698">
    <property type="entry name" value="Acyl_transf_1"/>
    <property type="match status" value="1"/>
</dbReference>
<dbReference type="Gene3D" id="3.40.366.10">
    <property type="entry name" value="Malonyl-Coenzyme A Acyl Carrier Protein, domain 2"/>
    <property type="match status" value="1"/>
</dbReference>
<dbReference type="GO" id="GO:0004314">
    <property type="term" value="F:[acyl-carrier-protein] S-malonyltransferase activity"/>
    <property type="evidence" value="ECO:0007669"/>
    <property type="project" value="TreeGrafter"/>
</dbReference>
<dbReference type="InterPro" id="IPR014043">
    <property type="entry name" value="Acyl_transferase_dom"/>
</dbReference>
<feature type="domain" description="Malonyl-CoA:ACP transacylase (MAT)" evidence="1">
    <location>
        <begin position="6"/>
        <end position="305"/>
    </location>
</feature>
<dbReference type="STRING" id="1549858.MC45_04620"/>
<dbReference type="InterPro" id="IPR016036">
    <property type="entry name" value="Malonyl_transacylase_ACP-bd"/>
</dbReference>
<sequence length="306" mass="31390">MSLALLCSGQGRQHRAMFDRVADHATPVLAAASATLGSDVRDFVRTASDADLHANRAGQIVCVAGAMAVAEALFPDGAPPATIVVGYSVGEIAAWGIARVWSPADTFAVVDARAVAMDAASGPDDGLGYIRGLPHDDVAALADRFGCAVAIVNPGRLFVCGGTRDAIAALCTAALADGAVNAAPLAVHVASHTPRLAAAVAPLAQKLGSIAMARPTLRLMTATDQSLVSLPAHAAAGLARQVMTTIDWAALLDALAERGVDQVLDLGPGSALAEMASAAMPDARVRAVDQFRTLQGVRDWLVRHDR</sequence>
<protein>
    <recommendedName>
        <fullName evidence="1">Malonyl-CoA:ACP transacylase (MAT) domain-containing protein</fullName>
    </recommendedName>
</protein>
<dbReference type="GO" id="GO:0005829">
    <property type="term" value="C:cytosol"/>
    <property type="evidence" value="ECO:0007669"/>
    <property type="project" value="TreeGrafter"/>
</dbReference>
<dbReference type="KEGG" id="stax:MC45_04620"/>
<accession>A0A097EE31</accession>
<dbReference type="Gene3D" id="3.30.70.250">
    <property type="entry name" value="Malonyl-CoA ACP transacylase, ACP-binding"/>
    <property type="match status" value="1"/>
</dbReference>
<dbReference type="InterPro" id="IPR016035">
    <property type="entry name" value="Acyl_Trfase/lysoPLipase"/>
</dbReference>
<dbReference type="SUPFAM" id="SSF52151">
    <property type="entry name" value="FabD/lysophospholipase-like"/>
    <property type="match status" value="1"/>
</dbReference>
<dbReference type="PANTHER" id="PTHR42681">
    <property type="entry name" value="MALONYL-COA-ACYL CARRIER PROTEIN TRANSACYLASE, MITOCHONDRIAL"/>
    <property type="match status" value="1"/>
</dbReference>
<dbReference type="SUPFAM" id="SSF55048">
    <property type="entry name" value="Probable ACP-binding domain of malonyl-CoA ACP transacylase"/>
    <property type="match status" value="1"/>
</dbReference>
<organism evidence="2 3">
    <name type="scientific">Sphingomonas taxi</name>
    <dbReference type="NCBI Taxonomy" id="1549858"/>
    <lineage>
        <taxon>Bacteria</taxon>
        <taxon>Pseudomonadati</taxon>
        <taxon>Pseudomonadota</taxon>
        <taxon>Alphaproteobacteria</taxon>
        <taxon>Sphingomonadales</taxon>
        <taxon>Sphingomonadaceae</taxon>
        <taxon>Sphingomonas</taxon>
    </lineage>
</organism>
<dbReference type="GO" id="GO:0006633">
    <property type="term" value="P:fatty acid biosynthetic process"/>
    <property type="evidence" value="ECO:0007669"/>
    <property type="project" value="TreeGrafter"/>
</dbReference>
<keyword evidence="3" id="KW-1185">Reference proteome</keyword>